<evidence type="ECO:0000313" key="1">
    <source>
        <dbReference type="EMBL" id="KAJ7975897.1"/>
    </source>
</evidence>
<evidence type="ECO:0000313" key="2">
    <source>
        <dbReference type="Proteomes" id="UP001163823"/>
    </source>
</evidence>
<dbReference type="KEGG" id="qsa:O6P43_005742"/>
<protein>
    <submittedName>
        <fullName evidence="1">Uncharacterized protein</fullName>
    </submittedName>
</protein>
<keyword evidence="2" id="KW-1185">Reference proteome</keyword>
<reference evidence="1" key="1">
    <citation type="journal article" date="2023" name="Science">
        <title>Elucidation of the pathway for biosynthesis of saponin adjuvants from the soapbark tree.</title>
        <authorList>
            <person name="Reed J."/>
            <person name="Orme A."/>
            <person name="El-Demerdash A."/>
            <person name="Owen C."/>
            <person name="Martin L.B.B."/>
            <person name="Misra R.C."/>
            <person name="Kikuchi S."/>
            <person name="Rejzek M."/>
            <person name="Martin A.C."/>
            <person name="Harkess A."/>
            <person name="Leebens-Mack J."/>
            <person name="Louveau T."/>
            <person name="Stephenson M.J."/>
            <person name="Osbourn A."/>
        </authorList>
    </citation>
    <scope>NUCLEOTIDE SEQUENCE</scope>
    <source>
        <strain evidence="1">S10</strain>
    </source>
</reference>
<dbReference type="AlphaFoldDB" id="A0AAD7Q6S6"/>
<proteinExistence type="predicted"/>
<dbReference type="EMBL" id="JARAOO010000003">
    <property type="protein sequence ID" value="KAJ7975897.1"/>
    <property type="molecule type" value="Genomic_DNA"/>
</dbReference>
<gene>
    <name evidence="1" type="ORF">O6P43_005742</name>
</gene>
<comment type="caution">
    <text evidence="1">The sequence shown here is derived from an EMBL/GenBank/DDBJ whole genome shotgun (WGS) entry which is preliminary data.</text>
</comment>
<accession>A0AAD7Q6S6</accession>
<dbReference type="Proteomes" id="UP001163823">
    <property type="component" value="Chromosome 3"/>
</dbReference>
<name>A0AAD7Q6S6_QUISA</name>
<sequence length="70" mass="7880">MGPSIFNNRLMSIEGKTTEAYSLLIAPSSVYNVWKKTLNHSLDLLLIMNPVSKMVIERHNLISPSSDYSL</sequence>
<organism evidence="1 2">
    <name type="scientific">Quillaja saponaria</name>
    <name type="common">Soap bark tree</name>
    <dbReference type="NCBI Taxonomy" id="32244"/>
    <lineage>
        <taxon>Eukaryota</taxon>
        <taxon>Viridiplantae</taxon>
        <taxon>Streptophyta</taxon>
        <taxon>Embryophyta</taxon>
        <taxon>Tracheophyta</taxon>
        <taxon>Spermatophyta</taxon>
        <taxon>Magnoliopsida</taxon>
        <taxon>eudicotyledons</taxon>
        <taxon>Gunneridae</taxon>
        <taxon>Pentapetalae</taxon>
        <taxon>rosids</taxon>
        <taxon>fabids</taxon>
        <taxon>Fabales</taxon>
        <taxon>Quillajaceae</taxon>
        <taxon>Quillaja</taxon>
    </lineage>
</organism>